<dbReference type="Proteomes" id="UP000015106">
    <property type="component" value="Chromosome 6"/>
</dbReference>
<name>A0A8R7QS86_TRIUA</name>
<proteinExistence type="predicted"/>
<keyword evidence="2" id="KW-1185">Reference proteome</keyword>
<organism evidence="1 2">
    <name type="scientific">Triticum urartu</name>
    <name type="common">Red wild einkorn</name>
    <name type="synonym">Crithodium urartu</name>
    <dbReference type="NCBI Taxonomy" id="4572"/>
    <lineage>
        <taxon>Eukaryota</taxon>
        <taxon>Viridiplantae</taxon>
        <taxon>Streptophyta</taxon>
        <taxon>Embryophyta</taxon>
        <taxon>Tracheophyta</taxon>
        <taxon>Spermatophyta</taxon>
        <taxon>Magnoliopsida</taxon>
        <taxon>Liliopsida</taxon>
        <taxon>Poales</taxon>
        <taxon>Poaceae</taxon>
        <taxon>BOP clade</taxon>
        <taxon>Pooideae</taxon>
        <taxon>Triticodae</taxon>
        <taxon>Triticeae</taxon>
        <taxon>Triticinae</taxon>
        <taxon>Triticum</taxon>
    </lineage>
</organism>
<reference evidence="1" key="2">
    <citation type="submission" date="2018-03" db="EMBL/GenBank/DDBJ databases">
        <title>The Triticum urartu genome reveals the dynamic nature of wheat genome evolution.</title>
        <authorList>
            <person name="Ling H."/>
            <person name="Ma B."/>
            <person name="Shi X."/>
            <person name="Liu H."/>
            <person name="Dong L."/>
            <person name="Sun H."/>
            <person name="Cao Y."/>
            <person name="Gao Q."/>
            <person name="Zheng S."/>
            <person name="Li Y."/>
            <person name="Yu Y."/>
            <person name="Du H."/>
            <person name="Qi M."/>
            <person name="Li Y."/>
            <person name="Yu H."/>
            <person name="Cui Y."/>
            <person name="Wang N."/>
            <person name="Chen C."/>
            <person name="Wu H."/>
            <person name="Zhao Y."/>
            <person name="Zhang J."/>
            <person name="Li Y."/>
            <person name="Zhou W."/>
            <person name="Zhang B."/>
            <person name="Hu W."/>
            <person name="Eijk M."/>
            <person name="Tang J."/>
            <person name="Witsenboer H."/>
            <person name="Zhao S."/>
            <person name="Li Z."/>
            <person name="Zhang A."/>
            <person name="Wang D."/>
            <person name="Liang C."/>
        </authorList>
    </citation>
    <scope>NUCLEOTIDE SEQUENCE [LARGE SCALE GENOMIC DNA]</scope>
    <source>
        <strain evidence="1">cv. G1812</strain>
    </source>
</reference>
<protein>
    <submittedName>
        <fullName evidence="1">Uncharacterized protein</fullName>
    </submittedName>
</protein>
<reference evidence="1" key="3">
    <citation type="submission" date="2022-06" db="UniProtKB">
        <authorList>
            <consortium name="EnsemblPlants"/>
        </authorList>
    </citation>
    <scope>IDENTIFICATION</scope>
</reference>
<dbReference type="AlphaFoldDB" id="A0A8R7QS86"/>
<sequence>MNSMGTVQWKMEILDSWLLTAHLLKQQRGRLKIMDAGVTARILAGRVSVQLPLYPFSHLFGSLRSGNRRFVPSRNHLSRHGRRSGFVVYPLSRRYRAISRSRWFMAICNL</sequence>
<dbReference type="EnsemblPlants" id="TuG1812G0600002088.01.T01">
    <property type="protein sequence ID" value="TuG1812G0600002088.01.T01"/>
    <property type="gene ID" value="TuG1812G0600002088.01"/>
</dbReference>
<accession>A0A8R7QS86</accession>
<reference evidence="2" key="1">
    <citation type="journal article" date="2013" name="Nature">
        <title>Draft genome of the wheat A-genome progenitor Triticum urartu.</title>
        <authorList>
            <person name="Ling H.Q."/>
            <person name="Zhao S."/>
            <person name="Liu D."/>
            <person name="Wang J."/>
            <person name="Sun H."/>
            <person name="Zhang C."/>
            <person name="Fan H."/>
            <person name="Li D."/>
            <person name="Dong L."/>
            <person name="Tao Y."/>
            <person name="Gao C."/>
            <person name="Wu H."/>
            <person name="Li Y."/>
            <person name="Cui Y."/>
            <person name="Guo X."/>
            <person name="Zheng S."/>
            <person name="Wang B."/>
            <person name="Yu K."/>
            <person name="Liang Q."/>
            <person name="Yang W."/>
            <person name="Lou X."/>
            <person name="Chen J."/>
            <person name="Feng M."/>
            <person name="Jian J."/>
            <person name="Zhang X."/>
            <person name="Luo G."/>
            <person name="Jiang Y."/>
            <person name="Liu J."/>
            <person name="Wang Z."/>
            <person name="Sha Y."/>
            <person name="Zhang B."/>
            <person name="Wu H."/>
            <person name="Tang D."/>
            <person name="Shen Q."/>
            <person name="Xue P."/>
            <person name="Zou S."/>
            <person name="Wang X."/>
            <person name="Liu X."/>
            <person name="Wang F."/>
            <person name="Yang Y."/>
            <person name="An X."/>
            <person name="Dong Z."/>
            <person name="Zhang K."/>
            <person name="Zhang X."/>
            <person name="Luo M.C."/>
            <person name="Dvorak J."/>
            <person name="Tong Y."/>
            <person name="Wang J."/>
            <person name="Yang H."/>
            <person name="Li Z."/>
            <person name="Wang D."/>
            <person name="Zhang A."/>
            <person name="Wang J."/>
        </authorList>
    </citation>
    <scope>NUCLEOTIDE SEQUENCE</scope>
    <source>
        <strain evidence="2">cv. G1812</strain>
    </source>
</reference>
<evidence type="ECO:0000313" key="2">
    <source>
        <dbReference type="Proteomes" id="UP000015106"/>
    </source>
</evidence>
<evidence type="ECO:0000313" key="1">
    <source>
        <dbReference type="EnsemblPlants" id="TuG1812G0600002088.01.T01"/>
    </source>
</evidence>
<dbReference type="Gramene" id="TuG1812G0600002088.01.T01">
    <property type="protein sequence ID" value="TuG1812G0600002088.01.T01"/>
    <property type="gene ID" value="TuG1812G0600002088.01"/>
</dbReference>